<dbReference type="InterPro" id="IPR018119">
    <property type="entry name" value="Strictosidine_synth_cons-reg"/>
</dbReference>
<reference evidence="9 10" key="1">
    <citation type="submission" date="2019-12" db="EMBL/GenBank/DDBJ databases">
        <authorList>
            <person name="Alioto T."/>
            <person name="Alioto T."/>
            <person name="Gomez Garrido J."/>
        </authorList>
    </citation>
    <scope>NUCLEOTIDE SEQUENCE [LARGE SCALE GENOMIC DNA]</scope>
</reference>
<evidence type="ECO:0000256" key="6">
    <source>
        <dbReference type="ARBA" id="ARBA00023180"/>
    </source>
</evidence>
<feature type="signal peptide" evidence="7">
    <location>
        <begin position="1"/>
        <end position="16"/>
    </location>
</feature>
<evidence type="ECO:0000256" key="1">
    <source>
        <dbReference type="ARBA" id="ARBA00004116"/>
    </source>
</evidence>
<comment type="caution">
    <text evidence="9">The sequence shown here is derived from an EMBL/GenBank/DDBJ whole genome shotgun (WGS) entry which is preliminary data.</text>
</comment>
<evidence type="ECO:0000256" key="2">
    <source>
        <dbReference type="ARBA" id="ARBA00009191"/>
    </source>
</evidence>
<dbReference type="GO" id="GO:0016787">
    <property type="term" value="F:hydrolase activity"/>
    <property type="evidence" value="ECO:0007669"/>
    <property type="project" value="TreeGrafter"/>
</dbReference>
<protein>
    <submittedName>
        <fullName evidence="9">STRICTOSIDINE SYNTHASE-LIKE 6-like</fullName>
    </submittedName>
</protein>
<evidence type="ECO:0000259" key="8">
    <source>
        <dbReference type="Pfam" id="PF03088"/>
    </source>
</evidence>
<organism evidence="9 10">
    <name type="scientific">Olea europaea subsp. europaea</name>
    <dbReference type="NCBI Taxonomy" id="158383"/>
    <lineage>
        <taxon>Eukaryota</taxon>
        <taxon>Viridiplantae</taxon>
        <taxon>Streptophyta</taxon>
        <taxon>Embryophyta</taxon>
        <taxon>Tracheophyta</taxon>
        <taxon>Spermatophyta</taxon>
        <taxon>Magnoliopsida</taxon>
        <taxon>eudicotyledons</taxon>
        <taxon>Gunneridae</taxon>
        <taxon>Pentapetalae</taxon>
        <taxon>asterids</taxon>
        <taxon>lamiids</taxon>
        <taxon>Lamiales</taxon>
        <taxon>Oleaceae</taxon>
        <taxon>Oleeae</taxon>
        <taxon>Olea</taxon>
    </lineage>
</organism>
<keyword evidence="6" id="KW-0325">Glycoprotein</keyword>
<accession>A0A8S0VJU4</accession>
<proteinExistence type="inferred from homology"/>
<dbReference type="Gramene" id="OE9A006268T2">
    <property type="protein sequence ID" value="OE9A006268C2"/>
    <property type="gene ID" value="OE9A006268"/>
</dbReference>
<comment type="similarity">
    <text evidence="2">Belongs to the strictosidine synthase family.</text>
</comment>
<dbReference type="SUPFAM" id="SSF63829">
    <property type="entry name" value="Calcium-dependent phosphotriesterase"/>
    <property type="match status" value="1"/>
</dbReference>
<dbReference type="FunFam" id="2.120.10.30:FF:000073">
    <property type="entry name" value="Protein STRICTOSIDINE SYNTHASE-LIKE 6"/>
    <property type="match status" value="1"/>
</dbReference>
<keyword evidence="5 7" id="KW-0732">Signal</keyword>
<dbReference type="GO" id="GO:0005773">
    <property type="term" value="C:vacuole"/>
    <property type="evidence" value="ECO:0007669"/>
    <property type="project" value="UniProtKB-SubCell"/>
</dbReference>
<dbReference type="AlphaFoldDB" id="A0A8S0VJU4"/>
<keyword evidence="10" id="KW-1185">Reference proteome</keyword>
<dbReference type="Gene3D" id="2.120.10.30">
    <property type="entry name" value="TolB, C-terminal domain"/>
    <property type="match status" value="1"/>
</dbReference>
<dbReference type="EMBL" id="CACTIH010009611">
    <property type="protein sequence ID" value="CAA3032550.1"/>
    <property type="molecule type" value="Genomic_DNA"/>
</dbReference>
<sequence>MAYTIFVLATLPVIMAVLLYQLDTFAPAQYPDHELTPKQPLFVPKRNTHMLHGSEKIGAGELLGPEDVAYDPITGIIYTGTTDGWINRVTVNESAAESKVEKWVNTGGRPLGLVHGHHGEVIIADAVKGLLNVTRDGTMELLTDEADGLKFKLTDAVDITLDGILYFTDASSKYALHEFLFDFLEGRPHGRFMSYDPSTKQTKVLLRDLYFPNGVVISPDQHFVIFCETPMRMCKKYYIKGEKRGSVDTFIENLPGLPDNIRYDGEGRYWIALPTGNIYFWTLTQRYAFIRKAMAIVAKYMGEPPRFQKNGGIFAVDLDGKPIAHYYDHDLYQITSGTKIGEHLYCGSIQFPYITRLNISQYPAT</sequence>
<evidence type="ECO:0000256" key="5">
    <source>
        <dbReference type="ARBA" id="ARBA00022729"/>
    </source>
</evidence>
<evidence type="ECO:0000256" key="3">
    <source>
        <dbReference type="ARBA" id="ARBA00022553"/>
    </source>
</evidence>
<evidence type="ECO:0000313" key="9">
    <source>
        <dbReference type="EMBL" id="CAA3032550.1"/>
    </source>
</evidence>
<name>A0A8S0VJU4_OLEEU</name>
<feature type="chain" id="PRO_5035878639" evidence="7">
    <location>
        <begin position="17"/>
        <end position="365"/>
    </location>
</feature>
<dbReference type="InterPro" id="IPR011042">
    <property type="entry name" value="6-blade_b-propeller_TolB-like"/>
</dbReference>
<dbReference type="Proteomes" id="UP000594638">
    <property type="component" value="Unassembled WGS sequence"/>
</dbReference>
<evidence type="ECO:0000256" key="4">
    <source>
        <dbReference type="ARBA" id="ARBA00022554"/>
    </source>
</evidence>
<dbReference type="GO" id="GO:0012505">
    <property type="term" value="C:endomembrane system"/>
    <property type="evidence" value="ECO:0007669"/>
    <property type="project" value="TreeGrafter"/>
</dbReference>
<keyword evidence="3" id="KW-0597">Phosphoprotein</keyword>
<evidence type="ECO:0000256" key="7">
    <source>
        <dbReference type="SAM" id="SignalP"/>
    </source>
</evidence>
<dbReference type="OrthoDB" id="5307922at2759"/>
<dbReference type="PANTHER" id="PTHR10426">
    <property type="entry name" value="STRICTOSIDINE SYNTHASE-RELATED"/>
    <property type="match status" value="1"/>
</dbReference>
<gene>
    <name evidence="9" type="ORF">OLEA9_A006268</name>
</gene>
<comment type="subcellular location">
    <subcellularLocation>
        <location evidence="1">Vacuole</location>
    </subcellularLocation>
</comment>
<keyword evidence="4" id="KW-0926">Vacuole</keyword>
<dbReference type="PANTHER" id="PTHR10426:SF88">
    <property type="entry name" value="ADIPOCYTE PLASMA MEMBRANE-ASSOCIATED PROTEIN HEMOMUCIN-RELATED"/>
    <property type="match status" value="1"/>
</dbReference>
<evidence type="ECO:0000313" key="10">
    <source>
        <dbReference type="Proteomes" id="UP000594638"/>
    </source>
</evidence>
<dbReference type="Pfam" id="PF03088">
    <property type="entry name" value="Str_synth"/>
    <property type="match status" value="1"/>
</dbReference>
<dbReference type="GO" id="GO:0009753">
    <property type="term" value="P:response to jasmonic acid"/>
    <property type="evidence" value="ECO:0007669"/>
    <property type="project" value="UniProtKB-ARBA"/>
</dbReference>
<feature type="domain" description="Strictosidine synthase conserved region" evidence="8">
    <location>
        <begin position="155"/>
        <end position="242"/>
    </location>
</feature>
<dbReference type="Pfam" id="PF20067">
    <property type="entry name" value="SSL_N"/>
    <property type="match status" value="1"/>
</dbReference>